<gene>
    <name evidence="4" type="ORF">FNF29_03624</name>
</gene>
<feature type="transmembrane region" description="Helical" evidence="2">
    <location>
        <begin position="533"/>
        <end position="554"/>
    </location>
</feature>
<dbReference type="SUPFAM" id="SSF82866">
    <property type="entry name" value="Multidrug efflux transporter AcrB transmembrane domain"/>
    <property type="match status" value="2"/>
</dbReference>
<feature type="region of interest" description="Disordered" evidence="1">
    <location>
        <begin position="633"/>
        <end position="683"/>
    </location>
</feature>
<dbReference type="EMBL" id="VLTN01000019">
    <property type="protein sequence ID" value="KAA0152735.1"/>
    <property type="molecule type" value="Genomic_DNA"/>
</dbReference>
<feature type="compositionally biased region" description="Low complexity" evidence="1">
    <location>
        <begin position="846"/>
        <end position="862"/>
    </location>
</feature>
<feature type="region of interest" description="Disordered" evidence="1">
    <location>
        <begin position="793"/>
        <end position="862"/>
    </location>
</feature>
<feature type="transmembrane region" description="Helical" evidence="2">
    <location>
        <begin position="310"/>
        <end position="330"/>
    </location>
</feature>
<evidence type="ECO:0000313" key="4">
    <source>
        <dbReference type="EMBL" id="KAA0152735.1"/>
    </source>
</evidence>
<feature type="transmembrane region" description="Helical" evidence="2">
    <location>
        <begin position="1103"/>
        <end position="1126"/>
    </location>
</feature>
<feature type="transmembrane region" description="Helical" evidence="2">
    <location>
        <begin position="278"/>
        <end position="298"/>
    </location>
</feature>
<feature type="transmembrane region" description="Helical" evidence="2">
    <location>
        <begin position="1133"/>
        <end position="1152"/>
    </location>
</feature>
<feature type="domain" description="SSD" evidence="3">
    <location>
        <begin position="1113"/>
        <end position="1288"/>
    </location>
</feature>
<dbReference type="InterPro" id="IPR000731">
    <property type="entry name" value="SSD"/>
</dbReference>
<dbReference type="InterPro" id="IPR003392">
    <property type="entry name" value="PTHD_SSD"/>
</dbReference>
<feature type="transmembrane region" description="Helical" evidence="2">
    <location>
        <begin position="413"/>
        <end position="439"/>
    </location>
</feature>
<feature type="transmembrane region" description="Helical" evidence="2">
    <location>
        <begin position="1263"/>
        <end position="1286"/>
    </location>
</feature>
<protein>
    <recommendedName>
        <fullName evidence="3">SSD domain-containing protein</fullName>
    </recommendedName>
</protein>
<keyword evidence="2" id="KW-0472">Membrane</keyword>
<evidence type="ECO:0000256" key="2">
    <source>
        <dbReference type="SAM" id="Phobius"/>
    </source>
</evidence>
<feature type="transmembrane region" description="Helical" evidence="2">
    <location>
        <begin position="375"/>
        <end position="401"/>
    </location>
</feature>
<dbReference type="PANTHER" id="PTHR46687">
    <property type="entry name" value="PROTEIN DISPATCHED HOMOLOG 3"/>
    <property type="match status" value="1"/>
</dbReference>
<dbReference type="PROSITE" id="PS50156">
    <property type="entry name" value="SSD"/>
    <property type="match status" value="2"/>
</dbReference>
<dbReference type="GO" id="GO:0016020">
    <property type="term" value="C:membrane"/>
    <property type="evidence" value="ECO:0007669"/>
    <property type="project" value="InterPro"/>
</dbReference>
<dbReference type="InterPro" id="IPR042480">
    <property type="entry name" value="DISP3"/>
</dbReference>
<evidence type="ECO:0000259" key="3">
    <source>
        <dbReference type="PROSITE" id="PS50156"/>
    </source>
</evidence>
<feature type="transmembrane region" description="Helical" evidence="2">
    <location>
        <begin position="1158"/>
        <end position="1177"/>
    </location>
</feature>
<comment type="caution">
    <text evidence="4">The sequence shown here is derived from an EMBL/GenBank/DDBJ whole genome shotgun (WGS) entry which is preliminary data.</text>
</comment>
<dbReference type="OMA" id="FETIRYV"/>
<proteinExistence type="predicted"/>
<feature type="transmembrane region" description="Helical" evidence="2">
    <location>
        <begin position="1236"/>
        <end position="1257"/>
    </location>
</feature>
<name>A0A5A8CI56_CAFRO</name>
<evidence type="ECO:0000313" key="5">
    <source>
        <dbReference type="Proteomes" id="UP000323011"/>
    </source>
</evidence>
<reference evidence="4 5" key="1">
    <citation type="submission" date="2019-07" db="EMBL/GenBank/DDBJ databases">
        <title>Genomes of Cafeteria roenbergensis.</title>
        <authorList>
            <person name="Fischer M.G."/>
            <person name="Hackl T."/>
            <person name="Roman M."/>
        </authorList>
    </citation>
    <scope>NUCLEOTIDE SEQUENCE [LARGE SCALE GENOMIC DNA]</scope>
    <source>
        <strain evidence="4 5">BVI</strain>
    </source>
</reference>
<keyword evidence="5" id="KW-1185">Reference proteome</keyword>
<dbReference type="Pfam" id="PF02460">
    <property type="entry name" value="Patched"/>
    <property type="match status" value="1"/>
</dbReference>
<keyword evidence="2" id="KW-1133">Transmembrane helix</keyword>
<keyword evidence="2" id="KW-0812">Transmembrane</keyword>
<feature type="domain" description="SSD" evidence="3">
    <location>
        <begin position="319"/>
        <end position="438"/>
    </location>
</feature>
<dbReference type="Proteomes" id="UP000323011">
    <property type="component" value="Unassembled WGS sequence"/>
</dbReference>
<dbReference type="Gene3D" id="1.20.1640.10">
    <property type="entry name" value="Multidrug efflux transporter AcrB transmembrane domain"/>
    <property type="match status" value="2"/>
</dbReference>
<dbReference type="GO" id="GO:0005737">
    <property type="term" value="C:cytoplasm"/>
    <property type="evidence" value="ECO:0007669"/>
    <property type="project" value="TreeGrafter"/>
</dbReference>
<feature type="compositionally biased region" description="Low complexity" evidence="1">
    <location>
        <begin position="637"/>
        <end position="683"/>
    </location>
</feature>
<dbReference type="PANTHER" id="PTHR46687:SF1">
    <property type="entry name" value="PROTEIN DISPATCHED HOMOLOG 3"/>
    <property type="match status" value="1"/>
</dbReference>
<feature type="transmembrane region" description="Helical" evidence="2">
    <location>
        <begin position="253"/>
        <end position="273"/>
    </location>
</feature>
<organism evidence="4 5">
    <name type="scientific">Cafeteria roenbergensis</name>
    <name type="common">Marine flagellate</name>
    <dbReference type="NCBI Taxonomy" id="33653"/>
    <lineage>
        <taxon>Eukaryota</taxon>
        <taxon>Sar</taxon>
        <taxon>Stramenopiles</taxon>
        <taxon>Bigyra</taxon>
        <taxon>Opalozoa</taxon>
        <taxon>Bicosoecida</taxon>
        <taxon>Cafeteriaceae</taxon>
        <taxon>Cafeteria</taxon>
    </lineage>
</organism>
<accession>A0A5A8CI56</accession>
<evidence type="ECO:0000256" key="1">
    <source>
        <dbReference type="SAM" id="MobiDB-lite"/>
    </source>
</evidence>
<sequence length="1326" mass="139152">MSVDGHPATLARNIAVSLDTEIDEPAAARGRALRAVLATGGATPAAWGRELVSGPAPAPQTVGQGWIDVVYFRQDEGNILEPAALAEAHRLELALRDDPAFTRLCQKATEDEIQALDASMCRLPDSAMNFFFPTVRGEGTEEETLITNGRGAARAVQDTAKALLLSKQEGYFDRFASASDATVKSVLLGSRHFFGGPLPGYSSTGDRRAEQQAKYQAFTSTLLRMSRETQTSAVRFVFVGDGATVMTQIFEELAASVIYAVAAVGFILGYVWLQTGSLWLACASAAQILLTFPVTYLLYTTVMGYERIGIMNLMSLWAIAGIGVDDVFLLTEMFKHSRKESRASETMPDESSRLLADVADNRVRRATRQAHDRHAALTSALAEGSAAMLVTSLTTAASFYANAISRIPAVRGFGLWTGTLVVANYVLVLTFFASALSFYEANFRLCLPRWAARCGCGACVSSSGGCRRPDWCCYGTDAMATAADSVGTDWATSRPAPTDSAGRPAFKAGSHGWEASRAGWHSPTCQGCFRAIFALRFVIAALFVALLAAGGYYASQIQPAQNPPLLLVADTNLETIRRLLSDYIVDCTSCRLESSGSSGGAWEMPADNSGSGDGEGCSVFGCDAGEARVPGSGGSIPVAALTPTPSTSSLPPTASPAASVSPSSLPSVSASPSTSPSQRAAAASPSVSPAALLPPGAIASAPRPVALSPQLVRNDWYPPSAAGAGVADYNLQSRALDDYTAAALLTAASEPITPVSLAQAKAWARINTSPAPYPFLQHELSLPQQLPGGRFKFRVRAEGPGGPGPFSPESAELVMPGNIGPPGISPSPSASPAPSDAPDSGGGGDPFSPRVEPSASSSFVPSPSASSSFVPPACYGLFGGQDCSTKAADPYPLSAGSYSMVALILGVAGSKPNPSFVPSESAGSSLISSAGTAEVAVKADAVRETSPILDPAFDLADPAAQAYMIRLCEWIEEQPDLVLYKDPPDCWMRRFRDWLASASGPAGVAFPVTNRTRFPELLVTWARQHGGRNFFGVSTVSNQVVWARMLLRSTIDWQSAGFVISQQEFPKWQAVVEHVKATAPSTLGSNPVQASDVWLRAFVEEEFVTGTALACAISVGAAFLTTLCFVQSIALAMFTAVAVGAILVTLLAFIVLSGSSLGVIEAIAVVCLVGLSIDAALHFAHGYIHAPVWLVEAADERAGLEPGEEPGSRLPDWAEAVARLGPRGARASFAMQKMGWPIVSSAITTAGASAFLLLTTIEILRVFGVILVFTLACSLVITIVGLSALLSVAGPRSTLCEACARGCCTSRPEQLPSSRRNPIDVAFRSQ</sequence>